<dbReference type="PANTHER" id="PTHR45947">
    <property type="entry name" value="SULFOQUINOVOSYL TRANSFERASE SQD2"/>
    <property type="match status" value="1"/>
</dbReference>
<reference evidence="2 3" key="1">
    <citation type="submission" date="2017-09" db="EMBL/GenBank/DDBJ databases">
        <title>Complete circularized genomes of four mosquito-derived Elizabethkingia anophelis isolates.</title>
        <authorList>
            <person name="Nicholson A.C."/>
            <person name="Xu J."/>
        </authorList>
    </citation>
    <scope>NUCLEOTIDE SEQUENCE [LARGE SCALE GENOMIC DNA]</scope>
    <source>
        <strain evidence="2 3">R26</strain>
    </source>
</reference>
<dbReference type="SUPFAM" id="SSF53756">
    <property type="entry name" value="UDP-Glycosyltransferase/glycogen phosphorylase"/>
    <property type="match status" value="1"/>
</dbReference>
<protein>
    <submittedName>
        <fullName evidence="2">Glycosyltransferase family 1 protein</fullName>
    </submittedName>
</protein>
<dbReference type="Gene3D" id="3.40.50.2000">
    <property type="entry name" value="Glycogen Phosphorylase B"/>
    <property type="match status" value="2"/>
</dbReference>
<accession>A0ABN5BQG5</accession>
<dbReference type="PANTHER" id="PTHR45947:SF3">
    <property type="entry name" value="SULFOQUINOVOSYL TRANSFERASE SQD2"/>
    <property type="match status" value="1"/>
</dbReference>
<proteinExistence type="predicted"/>
<name>A0ABN5BQG5_9FLAO</name>
<dbReference type="Pfam" id="PF00534">
    <property type="entry name" value="Glycos_transf_1"/>
    <property type="match status" value="1"/>
</dbReference>
<dbReference type="GeneID" id="56684397"/>
<feature type="domain" description="Glycosyl transferase family 1" evidence="1">
    <location>
        <begin position="175"/>
        <end position="294"/>
    </location>
</feature>
<dbReference type="InterPro" id="IPR001296">
    <property type="entry name" value="Glyco_trans_1"/>
</dbReference>
<dbReference type="InterPro" id="IPR050194">
    <property type="entry name" value="Glycosyltransferase_grp1"/>
</dbReference>
<organism evidence="2 3">
    <name type="scientific">Elizabethkingia anophelis R26</name>
    <dbReference type="NCBI Taxonomy" id="1246994"/>
    <lineage>
        <taxon>Bacteria</taxon>
        <taxon>Pseudomonadati</taxon>
        <taxon>Bacteroidota</taxon>
        <taxon>Flavobacteriia</taxon>
        <taxon>Flavobacteriales</taxon>
        <taxon>Weeksellaceae</taxon>
        <taxon>Elizabethkingia</taxon>
    </lineage>
</organism>
<evidence type="ECO:0000313" key="2">
    <source>
        <dbReference type="EMBL" id="ATC36152.1"/>
    </source>
</evidence>
<evidence type="ECO:0000313" key="3">
    <source>
        <dbReference type="Proteomes" id="UP000190057"/>
    </source>
</evidence>
<gene>
    <name evidence="2" type="ORF">BAZ09_007940</name>
</gene>
<sequence length="360" mass="41526">MIRVLHIVTRIDVGGLTTFLFNYYQNMDHNLIQFDIVAIDTGAEQDYHEKFKALGVRVQYMPDNLLSRLKFLCTLMKYGEYDIVHDHSELPSAIYLLLAKLNGVKVRIAHAHLSVPTKGIKNSFLRILLNNVVTQRIGASSYSVKALFGEQYINSSIILNNAIDVSMFSFNEKKREEYRKELLLHEKYVIGFVGRLTFLKNIFYLLEILSELIAENSDILLLIVGDGELGDEFKKRAVKLGVNNNILMLGQRSDINFLMMAMDVLLLPSFHEGLPLVLIEAQAATLKAIVSDNVSKEVKISDYLLFESIDKNPKVWRDIIIDKCQDYVRQPIDELIREKQFDIKEEVKRLMQLYKYLIEK</sequence>
<evidence type="ECO:0000259" key="1">
    <source>
        <dbReference type="Pfam" id="PF00534"/>
    </source>
</evidence>
<dbReference type="Proteomes" id="UP000190057">
    <property type="component" value="Chromosome"/>
</dbReference>
<dbReference type="EMBL" id="CP023401">
    <property type="protein sequence ID" value="ATC36152.1"/>
    <property type="molecule type" value="Genomic_DNA"/>
</dbReference>
<dbReference type="RefSeq" id="WP_009088137.1">
    <property type="nucleotide sequence ID" value="NZ_ANIW01000043.1"/>
</dbReference>
<keyword evidence="3" id="KW-1185">Reference proteome</keyword>